<keyword evidence="3" id="KW-1185">Reference proteome</keyword>
<dbReference type="OrthoDB" id="2125770at2759"/>
<dbReference type="GO" id="GO:0071539">
    <property type="term" value="P:protein localization to centrosome"/>
    <property type="evidence" value="ECO:0007669"/>
    <property type="project" value="InterPro"/>
</dbReference>
<dbReference type="GO" id="GO:0036064">
    <property type="term" value="C:ciliary basal body"/>
    <property type="evidence" value="ECO:0007669"/>
    <property type="project" value="TreeGrafter"/>
</dbReference>
<dbReference type="GO" id="GO:1905515">
    <property type="term" value="P:non-motile cilium assembly"/>
    <property type="evidence" value="ECO:0007669"/>
    <property type="project" value="TreeGrafter"/>
</dbReference>
<evidence type="ECO:0000256" key="1">
    <source>
        <dbReference type="SAM" id="MobiDB-lite"/>
    </source>
</evidence>
<feature type="region of interest" description="Disordered" evidence="1">
    <location>
        <begin position="28"/>
        <end position="63"/>
    </location>
</feature>
<comment type="caution">
    <text evidence="2">The sequence shown here is derived from an EMBL/GenBank/DDBJ whole genome shotgun (WGS) entry which is preliminary data.</text>
</comment>
<dbReference type="AlphaFoldDB" id="A0A7J7KF17"/>
<feature type="compositionally biased region" description="Polar residues" evidence="1">
    <location>
        <begin position="28"/>
        <end position="38"/>
    </location>
</feature>
<dbReference type="PANTHER" id="PTHR14164:SF12">
    <property type="entry name" value="PERICENTRIOLAR MATERIAL 1 PROTEIN"/>
    <property type="match status" value="1"/>
</dbReference>
<organism evidence="2 3">
    <name type="scientific">Bugula neritina</name>
    <name type="common">Brown bryozoan</name>
    <name type="synonym">Sertularia neritina</name>
    <dbReference type="NCBI Taxonomy" id="10212"/>
    <lineage>
        <taxon>Eukaryota</taxon>
        <taxon>Metazoa</taxon>
        <taxon>Spiralia</taxon>
        <taxon>Lophotrochozoa</taxon>
        <taxon>Bryozoa</taxon>
        <taxon>Gymnolaemata</taxon>
        <taxon>Cheilostomatida</taxon>
        <taxon>Flustrina</taxon>
        <taxon>Buguloidea</taxon>
        <taxon>Bugulidae</taxon>
        <taxon>Bugula</taxon>
    </lineage>
</organism>
<dbReference type="EMBL" id="VXIV02000707">
    <property type="protein sequence ID" value="KAF6036524.1"/>
    <property type="molecule type" value="Genomic_DNA"/>
</dbReference>
<evidence type="ECO:0000313" key="3">
    <source>
        <dbReference type="Proteomes" id="UP000593567"/>
    </source>
</evidence>
<reference evidence="2" key="1">
    <citation type="submission" date="2020-06" db="EMBL/GenBank/DDBJ databases">
        <title>Draft genome of Bugula neritina, a colonial animal packing powerful symbionts and potential medicines.</title>
        <authorList>
            <person name="Rayko M."/>
        </authorList>
    </citation>
    <scope>NUCLEOTIDE SEQUENCE [LARGE SCALE GENOMIC DNA]</scope>
    <source>
        <strain evidence="2">Kwan_BN1</strain>
    </source>
</reference>
<accession>A0A7J7KF17</accession>
<dbReference type="GO" id="GO:0034451">
    <property type="term" value="C:centriolar satellite"/>
    <property type="evidence" value="ECO:0007669"/>
    <property type="project" value="TreeGrafter"/>
</dbReference>
<proteinExistence type="predicted"/>
<protein>
    <submittedName>
        <fullName evidence="2">PCM1</fullName>
    </submittedName>
</protein>
<evidence type="ECO:0000313" key="2">
    <source>
        <dbReference type="EMBL" id="KAF6036524.1"/>
    </source>
</evidence>
<dbReference type="GO" id="GO:0034454">
    <property type="term" value="P:microtubule anchoring at centrosome"/>
    <property type="evidence" value="ECO:0007669"/>
    <property type="project" value="InterPro"/>
</dbReference>
<dbReference type="Proteomes" id="UP000593567">
    <property type="component" value="Unassembled WGS sequence"/>
</dbReference>
<name>A0A7J7KF17_BUGNE</name>
<dbReference type="PANTHER" id="PTHR14164">
    <property type="entry name" value="PERICENTRIOLAR MATERIAL 1-RELATED"/>
    <property type="match status" value="1"/>
</dbReference>
<sequence length="288" mass="32484">MEQESKLRKLDEVKGKLDQLRSLAQYYQSAGNASTQSDCNEETEDEQNVTSAAESEVTDDQDLSLAGNLRGASAIVPLRKASNPASSSVDDSSDIESNISLGEFGDDPEIMEKVKKLHSARQRLARLQGLVNMVQQWPESAEVLPEDLAELAVTAVDDTVSECSTVSRCLSFSFAYNFWSQSFSNLYKQSTRRYGGRRKHQSKVATTQTADKDQFQMILRYQILLQKVQSRQIKVTLGHLVLEVESPFRLSYTIWYLQRIHLMLSCTANDGAEDENTRTRRTKGEKIR</sequence>
<dbReference type="InterPro" id="IPR024138">
    <property type="entry name" value="Pericentriolar_Pcm1"/>
</dbReference>
<gene>
    <name evidence="2" type="ORF">EB796_005163</name>
</gene>